<organism evidence="2">
    <name type="scientific">Candidatus Kentrum sp. FM</name>
    <dbReference type="NCBI Taxonomy" id="2126340"/>
    <lineage>
        <taxon>Bacteria</taxon>
        <taxon>Pseudomonadati</taxon>
        <taxon>Pseudomonadota</taxon>
        <taxon>Gammaproteobacteria</taxon>
        <taxon>Candidatus Kentrum</taxon>
    </lineage>
</organism>
<dbReference type="EMBL" id="CAADFL010000610">
    <property type="protein sequence ID" value="VFK19300.1"/>
    <property type="molecule type" value="Genomic_DNA"/>
</dbReference>
<evidence type="ECO:0000313" key="3">
    <source>
        <dbReference type="EMBL" id="VFJ64606.1"/>
    </source>
</evidence>
<evidence type="ECO:0000313" key="2">
    <source>
        <dbReference type="EMBL" id="VFJ48022.1"/>
    </source>
</evidence>
<feature type="domain" description="BioF2-like acetyltransferase" evidence="1">
    <location>
        <begin position="167"/>
        <end position="305"/>
    </location>
</feature>
<dbReference type="Pfam" id="PF13480">
    <property type="entry name" value="Acetyltransf_6"/>
    <property type="match status" value="1"/>
</dbReference>
<name>A0A450S7Y8_9GAMM</name>
<keyword evidence="2" id="KW-0808">Transferase</keyword>
<evidence type="ECO:0000259" key="1">
    <source>
        <dbReference type="Pfam" id="PF13480"/>
    </source>
</evidence>
<dbReference type="GO" id="GO:0016740">
    <property type="term" value="F:transferase activity"/>
    <property type="evidence" value="ECO:0007669"/>
    <property type="project" value="UniProtKB-KW"/>
</dbReference>
<dbReference type="SUPFAM" id="SSF55729">
    <property type="entry name" value="Acyl-CoA N-acyltransferases (Nat)"/>
    <property type="match status" value="1"/>
</dbReference>
<accession>A0A450S7Y8</accession>
<reference evidence="2" key="1">
    <citation type="submission" date="2019-02" db="EMBL/GenBank/DDBJ databases">
        <authorList>
            <person name="Gruber-Vodicka R. H."/>
            <person name="Seah K. B. B."/>
        </authorList>
    </citation>
    <scope>NUCLEOTIDE SEQUENCE</scope>
    <source>
        <strain evidence="2">BECK_BZ163</strain>
        <strain evidence="4">BECK_BZ164</strain>
        <strain evidence="3">BECK_BZ165</strain>
    </source>
</reference>
<dbReference type="AlphaFoldDB" id="A0A450S7Y8"/>
<dbReference type="EMBL" id="CAADEZ010000054">
    <property type="protein sequence ID" value="VFJ48022.1"/>
    <property type="molecule type" value="Genomic_DNA"/>
</dbReference>
<evidence type="ECO:0000313" key="4">
    <source>
        <dbReference type="EMBL" id="VFK19300.1"/>
    </source>
</evidence>
<dbReference type="InterPro" id="IPR016181">
    <property type="entry name" value="Acyl_CoA_acyltransferase"/>
</dbReference>
<dbReference type="EMBL" id="CAADFA010000373">
    <property type="protein sequence ID" value="VFJ64606.1"/>
    <property type="molecule type" value="Genomic_DNA"/>
</dbReference>
<dbReference type="Gene3D" id="3.40.630.30">
    <property type="match status" value="1"/>
</dbReference>
<proteinExistence type="predicted"/>
<gene>
    <name evidence="2" type="ORF">BECKFM1743A_GA0114220_1005413</name>
    <name evidence="4" type="ORF">BECKFM1743B_GA0114221_106103</name>
    <name evidence="3" type="ORF">BECKFM1743C_GA0114222_103733</name>
</gene>
<sequence length="354" mass="40506">MEFVCYTDWEQLPSGADALFAKCQKDSLFFSRPWFENLVVTSLEGDQAMLLACVVEGDSVLAILPLMTDKGDRYYSLSNRYSSLYSLLLADGAEQEILTCLARGLRRLPFHSLRLEPVADNDANIDSLQRAMESSGFECHRYFRFFNWAHRLQEKSYDEYMAARPARVRSTIARKHRKLEREHGCDIRLYTGGDLQQAVKDYQAVYRASWKGSEPIAGFIMGLVNTLSESGWLRLAVLYAAGQPAAAQLWFVVHGKAGIFRLAYDDAWRRYSPGSILTGYLMAYVIDTDKVHELDFLMGNDRYKQDWMSERRERWGMIFANRREPPPKGGIYLFVESLKGLLKRQNSCQGMTGG</sequence>
<protein>
    <submittedName>
        <fullName evidence="2">Acetyltransferase (GNAT) domain-containing protein</fullName>
    </submittedName>
</protein>
<dbReference type="InterPro" id="IPR038740">
    <property type="entry name" value="BioF2-like_GNAT_dom"/>
</dbReference>